<dbReference type="WBParaSite" id="EgrG_002069150">
    <property type="protein sequence ID" value="EgrG_002069150"/>
    <property type="gene ID" value="EgrG_002069150"/>
</dbReference>
<dbReference type="EMBL" id="CBLN010004261">
    <property type="protein sequence ID" value="CDI70214.1"/>
    <property type="molecule type" value="Genomic_DNA"/>
</dbReference>
<dbReference type="SUPFAM" id="SSF100920">
    <property type="entry name" value="Heat shock protein 70kD (HSP70), peptide-binding domain"/>
    <property type="match status" value="1"/>
</dbReference>
<comment type="similarity">
    <text evidence="1">Belongs to the heat shock protein 70 family.</text>
</comment>
<keyword evidence="3" id="KW-0067">ATP-binding</keyword>
<accession>U6FRD2</accession>
<dbReference type="GO" id="GO:0140662">
    <property type="term" value="F:ATP-dependent protein folding chaperone"/>
    <property type="evidence" value="ECO:0007669"/>
    <property type="project" value="InterPro"/>
</dbReference>
<dbReference type="PANTHER" id="PTHR19375">
    <property type="entry name" value="HEAT SHOCK PROTEIN 70KDA"/>
    <property type="match status" value="1"/>
</dbReference>
<dbReference type="InterPro" id="IPR013126">
    <property type="entry name" value="Hsp_70_fam"/>
</dbReference>
<evidence type="ECO:0000313" key="6">
    <source>
        <dbReference type="WBParaSite" id="EgrG_002069150"/>
    </source>
</evidence>
<dbReference type="Gene3D" id="2.60.34.10">
    <property type="entry name" value="Substrate Binding Domain Of DNAk, Chain A, domain 1"/>
    <property type="match status" value="1"/>
</dbReference>
<dbReference type="PRINTS" id="PR00301">
    <property type="entry name" value="HEATSHOCK70"/>
</dbReference>
<keyword evidence="4" id="KW-0346">Stress response</keyword>
<name>U6FRD2_ECHGR</name>
<reference evidence="4 5" key="1">
    <citation type="journal article" date="2013" name="Nature">
        <title>The genomes of four tapeworm species reveal adaptations to parasitism.</title>
        <authorList>
            <person name="Tsai I.J."/>
            <person name="Zarowiecki M."/>
            <person name="Holroyd N."/>
            <person name="Garciarrubio A."/>
            <person name="Sanchez-Flores A."/>
            <person name="Brooks K.L."/>
            <person name="Tracey A."/>
            <person name="Bobes R.J."/>
            <person name="Fragoso G."/>
            <person name="Sciutto E."/>
            <person name="Aslett M."/>
            <person name="Beasley H."/>
            <person name="Bennett H.M."/>
            <person name="Cai J."/>
            <person name="Camicia F."/>
            <person name="Clark R."/>
            <person name="Cucher M."/>
            <person name="De Silva N."/>
            <person name="Day T.A."/>
            <person name="Deplazes P."/>
            <person name="Estrada K."/>
            <person name="Fernandez C."/>
            <person name="Holland P.W."/>
            <person name="Hou J."/>
            <person name="Hu S."/>
            <person name="Huckvale T."/>
            <person name="Hung S.S."/>
            <person name="Kamenetzky L."/>
            <person name="Keane J.A."/>
            <person name="Kiss F."/>
            <person name="Koziol U."/>
            <person name="Lambert O."/>
            <person name="Liu K."/>
            <person name="Luo X."/>
            <person name="Luo Y."/>
            <person name="Macchiaroli N."/>
            <person name="Nichol S."/>
            <person name="Paps J."/>
            <person name="Parkinson J."/>
            <person name="Pouchkina-Stantcheva N."/>
            <person name="Riddiford N."/>
            <person name="Rosenzvit M."/>
            <person name="Salinas G."/>
            <person name="Wasmuth J.D."/>
            <person name="Zamanian M."/>
            <person name="Zheng Y."/>
            <person name="Cai X."/>
            <person name="Soberon X."/>
            <person name="Olson P.D."/>
            <person name="Laclette J.P."/>
            <person name="Brehm K."/>
            <person name="Berriman M."/>
            <person name="Garciarrubio A."/>
            <person name="Bobes R.J."/>
            <person name="Fragoso G."/>
            <person name="Sanchez-Flores A."/>
            <person name="Estrada K."/>
            <person name="Cevallos M.A."/>
            <person name="Morett E."/>
            <person name="Gonzalez V."/>
            <person name="Portillo T."/>
            <person name="Ochoa-Leyva A."/>
            <person name="Jose M.V."/>
            <person name="Sciutto E."/>
            <person name="Landa A."/>
            <person name="Jimenez L."/>
            <person name="Valdes V."/>
            <person name="Carrero J.C."/>
            <person name="Larralde C."/>
            <person name="Morales-Montor J."/>
            <person name="Limon-Lason J."/>
            <person name="Soberon X."/>
            <person name="Laclette J.P."/>
        </authorList>
    </citation>
    <scope>NUCLEOTIDE SEQUENCE [LARGE SCALE GENOMIC DNA]</scope>
</reference>
<sequence length="146" mass="16338">MTGDKSKAVRDLILLEVTRLSLSVMNADGTMATVIKCNTRIPIKQTCARETASDYQTHVSFKIFEGEWTKTSDNYFLGEFHLTGFPAARRGEIEFKMPFEIEANGILHVSGVEKSTEKAEQHHHHRLQVSSVNEGDRTNAVICGEV</sequence>
<organism evidence="4">
    <name type="scientific">Echinococcus granulosus</name>
    <name type="common">Hydatid tapeworm</name>
    <dbReference type="NCBI Taxonomy" id="6210"/>
    <lineage>
        <taxon>Eukaryota</taxon>
        <taxon>Metazoa</taxon>
        <taxon>Spiralia</taxon>
        <taxon>Lophotrochozoa</taxon>
        <taxon>Platyhelminthes</taxon>
        <taxon>Cestoda</taxon>
        <taxon>Eucestoda</taxon>
        <taxon>Cyclophyllidea</taxon>
        <taxon>Taeniidae</taxon>
        <taxon>Echinococcus</taxon>
        <taxon>Echinococcus granulosus group</taxon>
    </lineage>
</organism>
<evidence type="ECO:0000256" key="3">
    <source>
        <dbReference type="ARBA" id="ARBA00022840"/>
    </source>
</evidence>
<keyword evidence="2" id="KW-0547">Nucleotide-binding</keyword>
<dbReference type="InterPro" id="IPR029047">
    <property type="entry name" value="HSP70_peptide-bd_sf"/>
</dbReference>
<dbReference type="GO" id="GO:0005524">
    <property type="term" value="F:ATP binding"/>
    <property type="evidence" value="ECO:0007669"/>
    <property type="project" value="UniProtKB-KW"/>
</dbReference>
<proteinExistence type="inferred from homology"/>
<dbReference type="Proteomes" id="UP000492820">
    <property type="component" value="Unassembled WGS sequence"/>
</dbReference>
<evidence type="ECO:0000256" key="2">
    <source>
        <dbReference type="ARBA" id="ARBA00022741"/>
    </source>
</evidence>
<dbReference type="Pfam" id="PF00012">
    <property type="entry name" value="HSP70"/>
    <property type="match status" value="1"/>
</dbReference>
<evidence type="ECO:0000313" key="4">
    <source>
        <dbReference type="EMBL" id="CDI70214.1"/>
    </source>
</evidence>
<gene>
    <name evidence="4" type="ORF">EgrG_002069150</name>
</gene>
<protein>
    <submittedName>
        <fullName evidence="4 6">Heat shock protein 70</fullName>
    </submittedName>
</protein>
<evidence type="ECO:0000256" key="1">
    <source>
        <dbReference type="ARBA" id="ARBA00007381"/>
    </source>
</evidence>
<dbReference type="AlphaFoldDB" id="U6FRD2"/>
<evidence type="ECO:0000313" key="5">
    <source>
        <dbReference type="Proteomes" id="UP000492820"/>
    </source>
</evidence>
<reference evidence="6" key="2">
    <citation type="submission" date="2020-10" db="UniProtKB">
        <authorList>
            <consortium name="WormBaseParasite"/>
        </authorList>
    </citation>
    <scope>IDENTIFICATION</scope>
</reference>